<dbReference type="GO" id="GO:0051213">
    <property type="term" value="F:dioxygenase activity"/>
    <property type="evidence" value="ECO:0007669"/>
    <property type="project" value="UniProtKB-KW"/>
</dbReference>
<dbReference type="InterPro" id="IPR029068">
    <property type="entry name" value="Glyas_Bleomycin-R_OHBP_Dase"/>
</dbReference>
<reference evidence="2 3" key="1">
    <citation type="submission" date="2018-06" db="EMBL/GenBank/DDBJ databases">
        <authorList>
            <consortium name="Pathogen Informatics"/>
            <person name="Doyle S."/>
        </authorList>
    </citation>
    <scope>NUCLEOTIDE SEQUENCE [LARGE SCALE GENOMIC DNA]</scope>
    <source>
        <strain evidence="2 3">NCTC7878</strain>
    </source>
</reference>
<dbReference type="Gene3D" id="3.10.180.10">
    <property type="entry name" value="2,3-Dihydroxybiphenyl 1,2-Dioxygenase, domain 1"/>
    <property type="match status" value="2"/>
</dbReference>
<dbReference type="InterPro" id="IPR052537">
    <property type="entry name" value="Extradiol_RC_dioxygenase"/>
</dbReference>
<dbReference type="EMBL" id="UAUX01000017">
    <property type="protein sequence ID" value="SQA00429.1"/>
    <property type="molecule type" value="Genomic_DNA"/>
</dbReference>
<dbReference type="PROSITE" id="PS51819">
    <property type="entry name" value="VOC"/>
    <property type="match status" value="1"/>
</dbReference>
<evidence type="ECO:0000313" key="3">
    <source>
        <dbReference type="Proteomes" id="UP000249913"/>
    </source>
</evidence>
<gene>
    <name evidence="2" type="ORF">NCTC7878_03596</name>
</gene>
<dbReference type="SUPFAM" id="SSF54593">
    <property type="entry name" value="Glyoxalase/Bleomycin resistance protein/Dihydroxybiphenyl dioxygenase"/>
    <property type="match status" value="1"/>
</dbReference>
<keyword evidence="2" id="KW-0223">Dioxygenase</keyword>
<organism evidence="2 3">
    <name type="scientific">Staphylococcus aureus</name>
    <dbReference type="NCBI Taxonomy" id="1280"/>
    <lineage>
        <taxon>Bacteria</taxon>
        <taxon>Bacillati</taxon>
        <taxon>Bacillota</taxon>
        <taxon>Bacilli</taxon>
        <taxon>Bacillales</taxon>
        <taxon>Staphylococcaceae</taxon>
        <taxon>Staphylococcus</taxon>
    </lineage>
</organism>
<evidence type="ECO:0000259" key="1">
    <source>
        <dbReference type="PROSITE" id="PS51819"/>
    </source>
</evidence>
<dbReference type="InterPro" id="IPR037523">
    <property type="entry name" value="VOC_core"/>
</dbReference>
<dbReference type="AlphaFoldDB" id="A0A2X2M5W6"/>
<dbReference type="PANTHER" id="PTHR36110:SF3">
    <property type="entry name" value="VOC DOMAIN-CONTAINING PROTEIN"/>
    <property type="match status" value="1"/>
</dbReference>
<sequence length="137" mass="15156">MSLNEGVAPGVPWKNGPVPVDKAIYGLGPIEIKVSYFDDFKNILETVYGMTTIAHEDNIALLEVGEGGNGGQVILIKDDKGPAARQGYGEVHHVSFRVKDHDAIEAWATKYKEVGINNSGIVNRFYLKHYMHVWGIF</sequence>
<dbReference type="PANTHER" id="PTHR36110">
    <property type="entry name" value="RING-CLEAVING DIOXYGENASE MHQE-RELATED"/>
    <property type="match status" value="1"/>
</dbReference>
<dbReference type="Proteomes" id="UP000249913">
    <property type="component" value="Unassembled WGS sequence"/>
</dbReference>
<name>A0A2X2M5W6_STAAU</name>
<keyword evidence="2" id="KW-0560">Oxidoreductase</keyword>
<accession>A0A2X2M5W6</accession>
<proteinExistence type="predicted"/>
<protein>
    <submittedName>
        <fullName evidence="2">Dioxygenase</fullName>
    </submittedName>
</protein>
<evidence type="ECO:0000313" key="2">
    <source>
        <dbReference type="EMBL" id="SQA00429.1"/>
    </source>
</evidence>
<feature type="domain" description="VOC" evidence="1">
    <location>
        <begin position="26"/>
        <end position="137"/>
    </location>
</feature>